<feature type="region of interest" description="Disordered" evidence="1">
    <location>
        <begin position="1"/>
        <end position="41"/>
    </location>
</feature>
<proteinExistence type="predicted"/>
<accession>A0A6J4SWF9</accession>
<gene>
    <name evidence="2" type="ORF">AVDCRST_MAG31-727</name>
</gene>
<sequence>VHLGGAGGSQRTSGLGRERCLARGDRPRNPPEHRCGRGGRSAWRIAPGAAARRRLDRQRGRFLAAEPADLAAGGDPPADDRPPAAPSRRALTL</sequence>
<feature type="compositionally biased region" description="Low complexity" evidence="1">
    <location>
        <begin position="66"/>
        <end position="76"/>
    </location>
</feature>
<evidence type="ECO:0000313" key="2">
    <source>
        <dbReference type="EMBL" id="CAA9506886.1"/>
    </source>
</evidence>
<dbReference type="AlphaFoldDB" id="A0A6J4SWF9"/>
<dbReference type="EMBL" id="CADCWA010000047">
    <property type="protein sequence ID" value="CAA9506886.1"/>
    <property type="molecule type" value="Genomic_DNA"/>
</dbReference>
<feature type="non-terminal residue" evidence="2">
    <location>
        <position position="1"/>
    </location>
</feature>
<organism evidence="2">
    <name type="scientific">uncultured Sphingomonas sp</name>
    <dbReference type="NCBI Taxonomy" id="158754"/>
    <lineage>
        <taxon>Bacteria</taxon>
        <taxon>Pseudomonadati</taxon>
        <taxon>Pseudomonadota</taxon>
        <taxon>Alphaproteobacteria</taxon>
        <taxon>Sphingomonadales</taxon>
        <taxon>Sphingomonadaceae</taxon>
        <taxon>Sphingomonas</taxon>
        <taxon>environmental samples</taxon>
    </lineage>
</organism>
<protein>
    <submittedName>
        <fullName evidence="2">Uncharacterized protein</fullName>
    </submittedName>
</protein>
<feature type="compositionally biased region" description="Basic and acidic residues" evidence="1">
    <location>
        <begin position="16"/>
        <end position="35"/>
    </location>
</feature>
<reference evidence="2" key="1">
    <citation type="submission" date="2020-02" db="EMBL/GenBank/DDBJ databases">
        <authorList>
            <person name="Meier V. D."/>
        </authorList>
    </citation>
    <scope>NUCLEOTIDE SEQUENCE</scope>
    <source>
        <strain evidence="2">AVDCRST_MAG31</strain>
    </source>
</reference>
<name>A0A6J4SWF9_9SPHN</name>
<feature type="non-terminal residue" evidence="2">
    <location>
        <position position="93"/>
    </location>
</feature>
<evidence type="ECO:0000256" key="1">
    <source>
        <dbReference type="SAM" id="MobiDB-lite"/>
    </source>
</evidence>
<feature type="region of interest" description="Disordered" evidence="1">
    <location>
        <begin position="66"/>
        <end position="93"/>
    </location>
</feature>